<keyword evidence="4" id="KW-1185">Reference proteome</keyword>
<evidence type="ECO:0000313" key="3">
    <source>
        <dbReference type="EMBL" id="GGO49705.1"/>
    </source>
</evidence>
<sequence length="179" mass="20246">MDMQRMLKATATVWITWGTSFVALLITLTPLIPSIGGQIVACVVVAALAAVSIFRDFLVQRDRDALESSATKPFDEWERQFNRLNDSINVHDDNVEKRAQEWRSAEATWTLGSSDMRKVQRKLADTAKKQWKTALRDRENARADLRKMRNNLTRLTGVALETNRKTRLSEEEASPAGGN</sequence>
<reference evidence="4" key="1">
    <citation type="journal article" date="2019" name="Int. J. Syst. Evol. Microbiol.">
        <title>The Global Catalogue of Microorganisms (GCM) 10K type strain sequencing project: providing services to taxonomists for standard genome sequencing and annotation.</title>
        <authorList>
            <consortium name="The Broad Institute Genomics Platform"/>
            <consortium name="The Broad Institute Genome Sequencing Center for Infectious Disease"/>
            <person name="Wu L."/>
            <person name="Ma J."/>
        </authorList>
    </citation>
    <scope>NUCLEOTIDE SEQUENCE [LARGE SCALE GENOMIC DNA]</scope>
    <source>
        <strain evidence="4">CGMCC 1.7064</strain>
    </source>
</reference>
<accession>A0ABQ2MD33</accession>
<dbReference type="EMBL" id="BMLQ01000013">
    <property type="protein sequence ID" value="GGO49705.1"/>
    <property type="molecule type" value="Genomic_DNA"/>
</dbReference>
<evidence type="ECO:0000256" key="1">
    <source>
        <dbReference type="SAM" id="MobiDB-lite"/>
    </source>
</evidence>
<feature type="region of interest" description="Disordered" evidence="1">
    <location>
        <begin position="159"/>
        <end position="179"/>
    </location>
</feature>
<keyword evidence="2" id="KW-0812">Transmembrane</keyword>
<evidence type="ECO:0000256" key="2">
    <source>
        <dbReference type="SAM" id="Phobius"/>
    </source>
</evidence>
<feature type="transmembrane region" description="Helical" evidence="2">
    <location>
        <begin position="38"/>
        <end position="58"/>
    </location>
</feature>
<evidence type="ECO:0008006" key="5">
    <source>
        <dbReference type="Google" id="ProtNLM"/>
    </source>
</evidence>
<organism evidence="3 4">
    <name type="scientific">Citricoccus zhacaiensis</name>
    <dbReference type="NCBI Taxonomy" id="489142"/>
    <lineage>
        <taxon>Bacteria</taxon>
        <taxon>Bacillati</taxon>
        <taxon>Actinomycetota</taxon>
        <taxon>Actinomycetes</taxon>
        <taxon>Micrococcales</taxon>
        <taxon>Micrococcaceae</taxon>
        <taxon>Citricoccus</taxon>
    </lineage>
</organism>
<dbReference type="RefSeq" id="WP_188807199.1">
    <property type="nucleotide sequence ID" value="NZ_BAAAOU010000012.1"/>
</dbReference>
<name>A0ABQ2MD33_9MICC</name>
<feature type="transmembrane region" description="Helical" evidence="2">
    <location>
        <begin position="12"/>
        <end position="32"/>
    </location>
</feature>
<evidence type="ECO:0000313" key="4">
    <source>
        <dbReference type="Proteomes" id="UP000642509"/>
    </source>
</evidence>
<dbReference type="Proteomes" id="UP000642509">
    <property type="component" value="Unassembled WGS sequence"/>
</dbReference>
<gene>
    <name evidence="3" type="ORF">GCM10010977_32220</name>
</gene>
<proteinExistence type="predicted"/>
<keyword evidence="2" id="KW-1133">Transmembrane helix</keyword>
<comment type="caution">
    <text evidence="3">The sequence shown here is derived from an EMBL/GenBank/DDBJ whole genome shotgun (WGS) entry which is preliminary data.</text>
</comment>
<keyword evidence="2" id="KW-0472">Membrane</keyword>
<protein>
    <recommendedName>
        <fullName evidence="5">SLATT domain-containing protein</fullName>
    </recommendedName>
</protein>